<feature type="coiled-coil region" evidence="1">
    <location>
        <begin position="142"/>
        <end position="262"/>
    </location>
</feature>
<evidence type="ECO:0000313" key="3">
    <source>
        <dbReference type="EMBL" id="CAF3868606.1"/>
    </source>
</evidence>
<feature type="region of interest" description="Disordered" evidence="2">
    <location>
        <begin position="2340"/>
        <end position="2361"/>
    </location>
</feature>
<feature type="compositionally biased region" description="Low complexity" evidence="2">
    <location>
        <begin position="2111"/>
        <end position="2124"/>
    </location>
</feature>
<proteinExistence type="predicted"/>
<feature type="coiled-coil region" evidence="1">
    <location>
        <begin position="744"/>
        <end position="807"/>
    </location>
</feature>
<comment type="caution">
    <text evidence="3">The sequence shown here is derived from an EMBL/GenBank/DDBJ whole genome shotgun (WGS) entry which is preliminary data.</text>
</comment>
<feature type="coiled-coil region" evidence="1">
    <location>
        <begin position="1826"/>
        <end position="1921"/>
    </location>
</feature>
<feature type="non-terminal residue" evidence="3">
    <location>
        <position position="1"/>
    </location>
</feature>
<dbReference type="PANTHER" id="PTHR45615:SF63">
    <property type="entry name" value="CHROMOSOME UNDETERMINED SCAFFOLD_10, WHOLE GENOME SHOTGUN SEQUENCE"/>
    <property type="match status" value="1"/>
</dbReference>
<feature type="compositionally biased region" description="Polar residues" evidence="2">
    <location>
        <begin position="2793"/>
        <end position="2804"/>
    </location>
</feature>
<name>A0A819FHH7_9BILA</name>
<feature type="compositionally biased region" description="Polar residues" evidence="2">
    <location>
        <begin position="2340"/>
        <end position="2358"/>
    </location>
</feature>
<organism evidence="3 4">
    <name type="scientific">Adineta steineri</name>
    <dbReference type="NCBI Taxonomy" id="433720"/>
    <lineage>
        <taxon>Eukaryota</taxon>
        <taxon>Metazoa</taxon>
        <taxon>Spiralia</taxon>
        <taxon>Gnathifera</taxon>
        <taxon>Rotifera</taxon>
        <taxon>Eurotatoria</taxon>
        <taxon>Bdelloidea</taxon>
        <taxon>Adinetida</taxon>
        <taxon>Adinetidae</taxon>
        <taxon>Adineta</taxon>
    </lineage>
</organism>
<dbReference type="EMBL" id="CAJOAZ010001882">
    <property type="protein sequence ID" value="CAF3868606.1"/>
    <property type="molecule type" value="Genomic_DNA"/>
</dbReference>
<feature type="coiled-coil region" evidence="1">
    <location>
        <begin position="1577"/>
        <end position="1661"/>
    </location>
</feature>
<gene>
    <name evidence="3" type="ORF">OXD698_LOCUS22229</name>
</gene>
<feature type="region of interest" description="Disordered" evidence="2">
    <location>
        <begin position="2793"/>
        <end position="2823"/>
    </location>
</feature>
<protein>
    <submittedName>
        <fullName evidence="3">Uncharacterized protein</fullName>
    </submittedName>
</protein>
<feature type="region of interest" description="Disordered" evidence="2">
    <location>
        <begin position="2883"/>
        <end position="2919"/>
    </location>
</feature>
<keyword evidence="1" id="KW-0175">Coiled coil</keyword>
<feature type="region of interest" description="Disordered" evidence="2">
    <location>
        <begin position="2527"/>
        <end position="2549"/>
    </location>
</feature>
<reference evidence="3" key="1">
    <citation type="submission" date="2021-02" db="EMBL/GenBank/DDBJ databases">
        <authorList>
            <person name="Nowell W R."/>
        </authorList>
    </citation>
    <scope>NUCLEOTIDE SEQUENCE</scope>
</reference>
<evidence type="ECO:0000256" key="1">
    <source>
        <dbReference type="SAM" id="Coils"/>
    </source>
</evidence>
<evidence type="ECO:0000313" key="4">
    <source>
        <dbReference type="Proteomes" id="UP000663844"/>
    </source>
</evidence>
<feature type="coiled-coil region" evidence="1">
    <location>
        <begin position="450"/>
        <end position="477"/>
    </location>
</feature>
<feature type="coiled-coil region" evidence="1">
    <location>
        <begin position="857"/>
        <end position="934"/>
    </location>
</feature>
<feature type="compositionally biased region" description="Polar residues" evidence="2">
    <location>
        <begin position="2887"/>
        <end position="2897"/>
    </location>
</feature>
<dbReference type="PANTHER" id="PTHR45615">
    <property type="entry name" value="MYOSIN HEAVY CHAIN, NON-MUSCLE"/>
    <property type="match status" value="1"/>
</dbReference>
<feature type="non-terminal residue" evidence="3">
    <location>
        <position position="2983"/>
    </location>
</feature>
<feature type="coiled-coil region" evidence="1">
    <location>
        <begin position="675"/>
        <end position="702"/>
    </location>
</feature>
<feature type="coiled-coil region" evidence="1">
    <location>
        <begin position="990"/>
        <end position="1031"/>
    </location>
</feature>
<feature type="coiled-coil region" evidence="1">
    <location>
        <begin position="354"/>
        <end position="423"/>
    </location>
</feature>
<feature type="compositionally biased region" description="Polar residues" evidence="2">
    <location>
        <begin position="2527"/>
        <end position="2537"/>
    </location>
</feature>
<feature type="coiled-coil region" evidence="1">
    <location>
        <begin position="1471"/>
        <end position="1534"/>
    </location>
</feature>
<sequence>MTHQQQNVHEPPSLNFEQFTTKLNQNSVNTTDNDTPITSRNSISSLSDLQQEYDPISSCDSNQFSSIPYIDSSSIDDSDISDNKQYVLNSLNRQTSFSETDLLASLHRNKQLSTNQSEPDIPSDDILFLEWDKERNLFQTYINSLRKEIRVLLQERLEYQTQKSLNNDEMKIDLLQKSLEEKNYILEQLQTDYELLKDKNTNFLHQITLYKCDTQSHINSIDELKQKINELTIDLQNHKLIKQRLEISIHNLEDDCKIIDTERIKLTNDIKESQHNQQDLEKFLQKANVQIAEQGSTIEMLRSENVQVRSQLSTIQRRMFQEKQQIMDYLRQIENDLIEKEQIKQRELLLRQDYEQLQIINKQDRKEIEHLKNSINHDQQKIEELQEQCSQLLNTIQIQDEEKKQYILQLDSYQTEIKKHLNDEPIDQLIPIANDQYQNEQLLQTPAEFVSELNNERDKLQQDFANLTIQYKELDQDYQAWRLYRQSQLLILRDRCKLCNDTDDNLSFDDLLQQIENRFRNLENECDTLANRVIELQATTTPDSEREDKLRQDMKILANQCAQLDEANRAWQQFQQNQLESFRNKLQYSLPIDNNSNSFDEIAQLIVDHIKQLVNERDTLIHNNIQTTEKLHNDFESEPINNINIQRQEYIHSIHEHSPSEDISINNLTSAPMLMNEHDEEIRKLRENLANLTTQCTQLDEANRAWQQYQQTQLQQAHQKLQHYLHLDNLNSFDQLPQLIIDHINTLNQQYQTLQQTNQQLQLESETNLQTIKQAQINTINELNQEVLVLQEQLDNKTNDLEEQQMNDESKQISNGNELEFVSLDNEENVDILRKEFEDIVSVDYNVSFEGVVRQIVDEIKRERKELNERYEALEKANNDLQTESGNNMESIRQSYLNTVDELNQELLAMKEQYEQLDAEKQILNDKLENQSVIQPIESSPFNSNVTDETHPIWNEIQSILNLLDELSREKFIFHIHHLISEYSLSKDKINILTKDLENINQQLTNIYNQCEQLQETNKQLLLEKELVNGKLMNNDQFQQEYILLKNQCTQLDIANRSWQLFYDNQIELLKNKFKNYFDFDQNNNFDQIIDIIAKEFEQFKETIPSEVIINNNQFSNEPSVDSQDKNQILTLQDEIAHLEEQLKTNQFSIESLTTNLQLITQENDILTNDNHNLINQLNEFRKQSIPFDTQQRHISQLSTVDHAPIEEPLLHTITPVQSANTEQEINDIQQLQTDISLLRTQCAQLEEANRAWKDFHQNQLELFRDKLQDWIPLDINSNLEQMTQQILAHITQIRNDRNFIFQNDNQSDSSTIDSLQKQLANYQYNESMLAQNLEQLNQKLLDVYKQCEEFRDNNAQLILSKQQVDKQLEEREKQINEYQLLTNQNIDSPTEVCLFNTLKNIPTEHSNQEEEIRELRENLAALTAQCNQLDEANRAWQQYQQGLIQQLQSHLPLDNLDSFDQLPQLIIDHISTLNQQYQTLQQTNQQLQLESETNLQTIKQAQINTINELNQEVLVLQEQLDNKTNDLEEQQMNDESKQVSKGNELEFVALNNEENIDILRKEFEHIVSFGYNISFEKAVRQIVDEIKRERKELNERYEALEKTNYDIRIEADNNMELIRESCLNSIKELNEELLNVKEECNEFDRRNKELLLEIETLNNQLNDRSIVVGQHSQSISNLLEQQNSVVSNEEFHDQATSNSDENNLATTPVIFENNPIQIDTIDKQIQTESFYQLWSTDEAEKLSNNYEDDDDDRLNEYINEISSLSPTEVSNQLNQQCQQILSKENLQLTSFPNLESNHLSLLALHSLYTQHLTDEAKQLYNETVVRALKQEYELLNNEKTDLIEQLNSFRLKNGELLQQIELEQIHTKALIEKYELNENQLKNNLLQLTQENQQTTENKYEELEKEYNQLKLDFNELINENELLKDYNAQMYQEKFQEKEDNGSVEIKKFHNVDIQCNLNSEDSNWNNDWNADTTISTQDQTSNEQEIIRLKTIIEEIQNENENLRVLSNCINNQSISINTFTQTETENETNDWSEDVTIPQISTEDQTSNEQEIIRLKTIIEEIQNENENLRVLSNCINNQSISINTFTQTENEDTDEISSVKDDSSKQTVDNQTQTDDQPQDKLTQINTKLKRALQTIKDKINRIAIEQPELFPESTDDTIVRLDHLISAVEQQAVQIDLLKTKSDILKPTLSVQEIEQIVEERNQLQNEKLTNNEEIHNLRSQLVERDEQLQELNEKYSEIVSNVEKPNIETVDNETQTDEQQKDKLAQINNKLKRALQNIKEKIQRIVNEKPELFINSSDDTVERLDNLLSAIEILQNERDHALQKIDELQNTNRDQIDNISSPIATQSNSEDSLSEDYQKQIDQLQKHLSQKDEERSLLRERLNEVEVEFRKTLDDHESTVNKYEFLKQERDVLIEQQEISTTESQNKIEELENELDQLKQSTINQHAQIQTDKNIQSLEKVIDQQSQQIIHLNDKNADLLSQLETYAKLDHDKEQTEKQLAHYQKQLKDLLKQNTNLTEELEKSTISSPVETADNETQTDERQQEKLAQVNKKLKRALQGIKDKIHRVVNEKPDLFDGVSEDTSERLEHLISTVENQAAYINVLQSERDQVQEQLTSPSVENSSSIVDDYQQQIHQLQQNLSQKDEHQNLLRENFNKVEAELEQIRNDYSSIVTEYELLVQHQTQESQNSQLEIAQLKDEVAELKQSVEHEHIETQTDEDINALHELIEEQSQQMKDLNEMTSILSSQLESQIDINKEKKELEERLNERDSHIERLMEERTNLLQEIAKSTRSPIETTDNESQTEDRQQEKSTRANYKLKRSLQVVKEKIQDLVTERPDLFDDIGEDTNERLDHLISTVQNQAAYINILRSERDRVEEPLQSSMQKSQQEPDNERQTEIEQLNSSAPLSSSSIVNDYQQQINQLQQNLSQKDEERSLLRERLNEVEVEFRKTLDDHASTQNKYELLAQQQTQELQN</sequence>
<feature type="coiled-coil region" evidence="1">
    <location>
        <begin position="505"/>
        <end position="567"/>
    </location>
</feature>
<feature type="compositionally biased region" description="Basic and acidic residues" evidence="2">
    <location>
        <begin position="2811"/>
        <end position="2820"/>
    </location>
</feature>
<feature type="coiled-coil region" evidence="1">
    <location>
        <begin position="2921"/>
        <end position="2955"/>
    </location>
</feature>
<feature type="coiled-coil region" evidence="1">
    <location>
        <begin position="1320"/>
        <end position="1433"/>
    </location>
</feature>
<feature type="region of interest" description="Disordered" evidence="2">
    <location>
        <begin position="2091"/>
        <end position="2124"/>
    </location>
</feature>
<feature type="coiled-coil region" evidence="1">
    <location>
        <begin position="2052"/>
        <end position="2083"/>
    </location>
</feature>
<evidence type="ECO:0000256" key="2">
    <source>
        <dbReference type="SAM" id="MobiDB-lite"/>
    </source>
</evidence>
<feature type="coiled-coil region" evidence="1">
    <location>
        <begin position="1985"/>
        <end position="2016"/>
    </location>
</feature>
<dbReference type="Proteomes" id="UP000663844">
    <property type="component" value="Unassembled WGS sequence"/>
</dbReference>
<accession>A0A819FHH7</accession>
<feature type="coiled-coil region" evidence="1">
    <location>
        <begin position="1150"/>
        <end position="1184"/>
    </location>
</feature>